<feature type="domain" description="Tyrosinase copper-binding" evidence="3">
    <location>
        <begin position="167"/>
        <end position="184"/>
    </location>
</feature>
<dbReference type="Pfam" id="PF00264">
    <property type="entry name" value="Tyrosinase"/>
    <property type="match status" value="1"/>
</dbReference>
<dbReference type="EMBL" id="RZGK01000016">
    <property type="protein sequence ID" value="KAF9693447.1"/>
    <property type="molecule type" value="Genomic_DNA"/>
</dbReference>
<feature type="signal peptide" evidence="2">
    <location>
        <begin position="1"/>
        <end position="17"/>
    </location>
</feature>
<dbReference type="InterPro" id="IPR002227">
    <property type="entry name" value="Tyrosinase_Cu-bd"/>
</dbReference>
<organism evidence="5 6">
    <name type="scientific">Ascochyta lentis</name>
    <dbReference type="NCBI Taxonomy" id="205686"/>
    <lineage>
        <taxon>Eukaryota</taxon>
        <taxon>Fungi</taxon>
        <taxon>Dikarya</taxon>
        <taxon>Ascomycota</taxon>
        <taxon>Pezizomycotina</taxon>
        <taxon>Dothideomycetes</taxon>
        <taxon>Pleosporomycetidae</taxon>
        <taxon>Pleosporales</taxon>
        <taxon>Pleosporineae</taxon>
        <taxon>Didymellaceae</taxon>
        <taxon>Ascochyta</taxon>
    </lineage>
</organism>
<gene>
    <name evidence="5" type="ORF">EKO04_008873</name>
</gene>
<reference evidence="5" key="2">
    <citation type="submission" date="2020-09" db="EMBL/GenBank/DDBJ databases">
        <title>Reference genome assembly for Australian Ascochyta lentis isolate Al4.</title>
        <authorList>
            <person name="Lee R.C."/>
            <person name="Farfan-Caceres L.M."/>
            <person name="Debler J.W."/>
            <person name="Williams A.H."/>
            <person name="Henares B.M."/>
        </authorList>
    </citation>
    <scope>NUCLEOTIDE SEQUENCE</scope>
    <source>
        <strain evidence="5">Al4</strain>
    </source>
</reference>
<proteinExistence type="predicted"/>
<dbReference type="GO" id="GO:0016491">
    <property type="term" value="F:oxidoreductase activity"/>
    <property type="evidence" value="ECO:0007669"/>
    <property type="project" value="InterPro"/>
</dbReference>
<dbReference type="Proteomes" id="UP000651452">
    <property type="component" value="Unassembled WGS sequence"/>
</dbReference>
<evidence type="ECO:0000313" key="6">
    <source>
        <dbReference type="Proteomes" id="UP000651452"/>
    </source>
</evidence>
<keyword evidence="2" id="KW-0732">Signal</keyword>
<dbReference type="PANTHER" id="PTHR11474:SF116">
    <property type="entry name" value="TYROSINASE"/>
    <property type="match status" value="1"/>
</dbReference>
<evidence type="ECO:0000259" key="4">
    <source>
        <dbReference type="PROSITE" id="PS00498"/>
    </source>
</evidence>
<keyword evidence="1" id="KW-0479">Metal-binding</keyword>
<dbReference type="GO" id="GO:0046872">
    <property type="term" value="F:metal ion binding"/>
    <property type="evidence" value="ECO:0007669"/>
    <property type="project" value="UniProtKB-KW"/>
</dbReference>
<dbReference type="PRINTS" id="PR00092">
    <property type="entry name" value="TYROSINASE"/>
</dbReference>
<feature type="chain" id="PRO_5034954812" description="Tyrosinase copper-binding domain-containing protein" evidence="2">
    <location>
        <begin position="18"/>
        <end position="384"/>
    </location>
</feature>
<accession>A0A8H7IZF4</accession>
<protein>
    <recommendedName>
        <fullName evidence="3 4">Tyrosinase copper-binding domain-containing protein</fullName>
    </recommendedName>
</protein>
<keyword evidence="6" id="KW-1185">Reference proteome</keyword>
<sequence length="384" mass="41871">MHISIATALSAATLVSGAAIKRQNVPSESVPLTSLFPALPVSVFEKTAGHTLTLEEALAGLNITGKIHDLVDEIGDRIEDTFEDKTDKTDDNLIASSLRVSTRAAAATCSNVRVRQEWDSLSTSDRQNWVDSLKCLMGKPASGQFAASKSRYEDFVALHQVLTPRIHNNAKFLLWHRYYLWTFEQVLRDDCGFTAPLPWFDETKYAGKFSQSSIFSSKWLGGVAIGGKCVTDGQFANLAINVGPGTGNQPHCLARNGDSAKTINTGQSMVDACNSRSTFADMAGCAEGGAHAWGHNGIGAVMLDVYGSPADPSFWLHHGFIDRNFHIWQNQNSGVRTTTIDGNDIDGKALTLDTSINVYNIRPDVKIRDILDTAASTLCYKYNY</sequence>
<dbReference type="InterPro" id="IPR050316">
    <property type="entry name" value="Tyrosinase/Hemocyanin"/>
</dbReference>
<dbReference type="OrthoDB" id="6132182at2759"/>
<dbReference type="PANTHER" id="PTHR11474">
    <property type="entry name" value="TYROSINASE FAMILY MEMBER"/>
    <property type="match status" value="1"/>
</dbReference>
<evidence type="ECO:0000313" key="5">
    <source>
        <dbReference type="EMBL" id="KAF9693447.1"/>
    </source>
</evidence>
<evidence type="ECO:0000256" key="1">
    <source>
        <dbReference type="ARBA" id="ARBA00022723"/>
    </source>
</evidence>
<dbReference type="InterPro" id="IPR008922">
    <property type="entry name" value="Di-copper_centre_dom_sf"/>
</dbReference>
<evidence type="ECO:0000256" key="2">
    <source>
        <dbReference type="SAM" id="SignalP"/>
    </source>
</evidence>
<dbReference type="PROSITE" id="PS00497">
    <property type="entry name" value="TYROSINASE_1"/>
    <property type="match status" value="1"/>
</dbReference>
<dbReference type="Gene3D" id="1.10.1280.10">
    <property type="entry name" value="Di-copper center containing domain from catechol oxidase"/>
    <property type="match status" value="1"/>
</dbReference>
<dbReference type="SUPFAM" id="SSF48056">
    <property type="entry name" value="Di-copper centre-containing domain"/>
    <property type="match status" value="1"/>
</dbReference>
<dbReference type="PROSITE" id="PS00498">
    <property type="entry name" value="TYROSINASE_2"/>
    <property type="match status" value="1"/>
</dbReference>
<comment type="caution">
    <text evidence="5">The sequence shown here is derived from an EMBL/GenBank/DDBJ whole genome shotgun (WGS) entry which is preliminary data.</text>
</comment>
<name>A0A8H7IZF4_9PLEO</name>
<evidence type="ECO:0000259" key="3">
    <source>
        <dbReference type="PROSITE" id="PS00497"/>
    </source>
</evidence>
<feature type="domain" description="Tyrosinase copper-binding" evidence="4">
    <location>
        <begin position="311"/>
        <end position="322"/>
    </location>
</feature>
<reference evidence="5" key="1">
    <citation type="submission" date="2018-12" db="EMBL/GenBank/DDBJ databases">
        <authorList>
            <person name="Syme R.A."/>
            <person name="Farfan-Caceres L."/>
            <person name="Lichtenzveig J."/>
        </authorList>
    </citation>
    <scope>NUCLEOTIDE SEQUENCE</scope>
    <source>
        <strain evidence="5">Al4</strain>
    </source>
</reference>
<dbReference type="AlphaFoldDB" id="A0A8H7IZF4"/>